<dbReference type="GO" id="GO:0005506">
    <property type="term" value="F:iron ion binding"/>
    <property type="evidence" value="ECO:0007669"/>
    <property type="project" value="InterPro"/>
</dbReference>
<keyword evidence="7" id="KW-1185">Reference proteome</keyword>
<evidence type="ECO:0000256" key="5">
    <source>
        <dbReference type="PIRSR" id="PIRSR602401-1"/>
    </source>
</evidence>
<dbReference type="Proteomes" id="UP001153069">
    <property type="component" value="Unassembled WGS sequence"/>
</dbReference>
<reference evidence="6" key="1">
    <citation type="submission" date="2020-06" db="EMBL/GenBank/DDBJ databases">
        <authorList>
            <consortium name="Plant Systems Biology data submission"/>
        </authorList>
    </citation>
    <scope>NUCLEOTIDE SEQUENCE</scope>
    <source>
        <strain evidence="6">D6</strain>
    </source>
</reference>
<keyword evidence="4 5" id="KW-0408">Iron</keyword>
<dbReference type="Pfam" id="PF00067">
    <property type="entry name" value="p450"/>
    <property type="match status" value="2"/>
</dbReference>
<dbReference type="PRINTS" id="PR00463">
    <property type="entry name" value="EP450I"/>
</dbReference>
<evidence type="ECO:0000256" key="1">
    <source>
        <dbReference type="ARBA" id="ARBA00010617"/>
    </source>
</evidence>
<dbReference type="InterPro" id="IPR001128">
    <property type="entry name" value="Cyt_P450"/>
</dbReference>
<dbReference type="GO" id="GO:0004497">
    <property type="term" value="F:monooxygenase activity"/>
    <property type="evidence" value="ECO:0007669"/>
    <property type="project" value="InterPro"/>
</dbReference>
<keyword evidence="5" id="KW-0349">Heme</keyword>
<organism evidence="6 7">
    <name type="scientific">Seminavis robusta</name>
    <dbReference type="NCBI Taxonomy" id="568900"/>
    <lineage>
        <taxon>Eukaryota</taxon>
        <taxon>Sar</taxon>
        <taxon>Stramenopiles</taxon>
        <taxon>Ochrophyta</taxon>
        <taxon>Bacillariophyta</taxon>
        <taxon>Bacillariophyceae</taxon>
        <taxon>Bacillariophycidae</taxon>
        <taxon>Naviculales</taxon>
        <taxon>Naviculaceae</taxon>
        <taxon>Seminavis</taxon>
    </lineage>
</organism>
<protein>
    <submittedName>
        <fullName evidence="6">P450 86A1</fullName>
    </submittedName>
</protein>
<evidence type="ECO:0000256" key="4">
    <source>
        <dbReference type="ARBA" id="ARBA00023004"/>
    </source>
</evidence>
<evidence type="ECO:0000256" key="3">
    <source>
        <dbReference type="ARBA" id="ARBA00023002"/>
    </source>
</evidence>
<comment type="similarity">
    <text evidence="1">Belongs to the cytochrome P450 family.</text>
</comment>
<name>A0A9N8HEP2_9STRA</name>
<accession>A0A9N8HEP2</accession>
<dbReference type="InterPro" id="IPR036396">
    <property type="entry name" value="Cyt_P450_sf"/>
</dbReference>
<gene>
    <name evidence="6" type="ORF">SEMRO_418_G138870.1</name>
</gene>
<dbReference type="InterPro" id="IPR002401">
    <property type="entry name" value="Cyt_P450_E_grp-I"/>
</dbReference>
<dbReference type="OrthoDB" id="40029at2759"/>
<proteinExistence type="inferred from homology"/>
<keyword evidence="2 5" id="KW-0479">Metal-binding</keyword>
<dbReference type="PANTHER" id="PTHR24296">
    <property type="entry name" value="CYTOCHROME P450"/>
    <property type="match status" value="1"/>
</dbReference>
<dbReference type="AlphaFoldDB" id="A0A9N8HEP2"/>
<dbReference type="SUPFAM" id="SSF48264">
    <property type="entry name" value="Cytochrome P450"/>
    <property type="match status" value="1"/>
</dbReference>
<dbReference type="Gene3D" id="1.10.630.10">
    <property type="entry name" value="Cytochrome P450"/>
    <property type="match status" value="2"/>
</dbReference>
<dbReference type="EMBL" id="CAICTM010000417">
    <property type="protein sequence ID" value="CAB9510057.1"/>
    <property type="molecule type" value="Genomic_DNA"/>
</dbReference>
<evidence type="ECO:0000256" key="2">
    <source>
        <dbReference type="ARBA" id="ARBA00022723"/>
    </source>
</evidence>
<comment type="cofactor">
    <cofactor evidence="5">
        <name>heme</name>
        <dbReference type="ChEBI" id="CHEBI:30413"/>
    </cofactor>
</comment>
<comment type="caution">
    <text evidence="6">The sequence shown here is derived from an EMBL/GenBank/DDBJ whole genome shotgun (WGS) entry which is preliminary data.</text>
</comment>
<dbReference type="GO" id="GO:0020037">
    <property type="term" value="F:heme binding"/>
    <property type="evidence" value="ECO:0007669"/>
    <property type="project" value="InterPro"/>
</dbReference>
<dbReference type="GO" id="GO:0016705">
    <property type="term" value="F:oxidoreductase activity, acting on paired donors, with incorporation or reduction of molecular oxygen"/>
    <property type="evidence" value="ECO:0007669"/>
    <property type="project" value="InterPro"/>
</dbReference>
<evidence type="ECO:0000313" key="6">
    <source>
        <dbReference type="EMBL" id="CAB9510057.1"/>
    </source>
</evidence>
<keyword evidence="3" id="KW-0560">Oxidoreductase</keyword>
<feature type="binding site" description="axial binding residue" evidence="5">
    <location>
        <position position="378"/>
    </location>
    <ligand>
        <name>heme</name>
        <dbReference type="ChEBI" id="CHEBI:30413"/>
    </ligand>
    <ligandPart>
        <name>Fe</name>
        <dbReference type="ChEBI" id="CHEBI:18248"/>
    </ligandPart>
</feature>
<sequence>MHFFASKNVSSPFLWTKPYQVQKGPFLGILLPLFKENRDRLTEALHNFSEKYQCTWGGPLPHIGAMSGSFFCTVEAKNIEHEMVFEVCLEWEMGSLWLTDQPTWYRHRKIASRMFSTNLLREGSKVTLKKVKELSALLNVASSTGQEVDFQDFFFRMTLDITCVLSFGLEYGSLQNKTQHPFTLAFNEMQQLLVERITDPLFELKRFFNVTKREKRIGELKVILDEHAKEIIQGRRRTAEDGKLGPDILSRFIDYATKHNEDVKRGNGVCGRIDGDNDGDYSFNTIQKLQYMDAIVMEVLRFHPSVPVTLKYAINDDVLPDGTFIPKGAMMALPPFDVGRSCQVWGSDAGEFKPTRFLNQKNQTASKYSTFHAGKSFCLGKPMALNTMKLTLA</sequence>
<evidence type="ECO:0000313" key="7">
    <source>
        <dbReference type="Proteomes" id="UP001153069"/>
    </source>
</evidence>